<keyword evidence="3 7" id="KW-0863">Zinc-finger</keyword>
<dbReference type="InterPro" id="IPR027417">
    <property type="entry name" value="P-loop_NTPase"/>
</dbReference>
<dbReference type="InterPro" id="IPR001841">
    <property type="entry name" value="Znf_RING"/>
</dbReference>
<dbReference type="PROSITE" id="PS50089">
    <property type="entry name" value="ZF_RING_2"/>
    <property type="match status" value="1"/>
</dbReference>
<dbReference type="Pfam" id="PF00176">
    <property type="entry name" value="SNF2-rel_dom"/>
    <property type="match status" value="1"/>
</dbReference>
<gene>
    <name evidence="11" type="ORF">H109_04472</name>
</gene>
<dbReference type="InterPro" id="IPR052583">
    <property type="entry name" value="ATP-helicase/E3_Ub-Ligase"/>
</dbReference>
<dbReference type="InterPro" id="IPR001650">
    <property type="entry name" value="Helicase_C-like"/>
</dbReference>
<keyword evidence="2" id="KW-0547">Nucleotide-binding</keyword>
<dbReference type="Pfam" id="PF26021">
    <property type="entry name" value="Ferritin_C144_05"/>
    <property type="match status" value="1"/>
</dbReference>
<dbReference type="CDD" id="cd18793">
    <property type="entry name" value="SF2_C_SNF"/>
    <property type="match status" value="1"/>
</dbReference>
<sequence length="1517" mass="173495">MAFEQYSVRVPGRVPGALACAASSDGERQETSSEPPEKRRRIDRNRPCIDLQYAADILPQYIAIGKIEMLLEFDKPPLNPSSNDKHELDVPVVALVRNPHHTRPGVNLALWTSTHEVLLEEVEGLDSRLENCLVDALQTSISNSTSIYCAHGRLPAVYSQTHLKRGPDAQTRFYVLETRILWINSAEIRYTIPDFALKALWQYYKTQLDLPEDSNYPPHPLPKLYPHVEPPQLGLSDFYDNVHVPPTQQHVPQIEGLDLIKCSLFPFQKRTVSWLLTREGMDILPDGTLRRREVSEEIPLSFSRVLDADGRPCYVSLLFRVVIRNLSSWNHAERRLRGGILAEEMGLGKTVEMLSLICAHQRPGPINGSYPPTPAGLLESRATLIITPPSILKQWQQEIAIHAPGLRVKHYTGLKKSKVDDRELTHDLASYDIVLMTYKVLNTEIYYAEDPPDRPSRHAKQAPKRKSPLMQISWWRVCIDEAQMVESQSSKPARVARIIPRCNAWAMTGTPLRKDIEDIYGLLSFLHYEPFCLSASIWKRVCTYPPVFKSMIRKIALRHNKEIVSRELRLPKQKRVVITVPFTAVEEQHYDQLFQQMCEECDLDRSGAPKSFEWDTQLIQPQTRAVIAKMRSWLSRLRQACLQPKVDTATARTLGSNGPLRSVADVLAVMIDQNETKIRTEERTLLISQIRRGQIMENALRPKESLEIWKDAARRSGLIVKGCRDQLDEELKRRAELAKESVTKNEVNGDDNEEDEDTEDDESENELLNRLGVLRHRLRSALEIEHMCEFFMANAYYQIKADPEITEPDSDSFRELEKQEEHGYEVAKLIRREMLADTIQMVNGQINRLKAKVQKDGVYHVPTMSTALDSVGIESRRLLDQVEDFCDAMKPHTDTFNKWLDHMAELLLQALVDEEEGSELKGDEYESSTKHQDEMYVYMEGLRVMFARHFAAITGQVNNLITHEVGVAMERAKMGEGPAPELYISLINKCEELKLPRGQLSLRGLVNELRNLVVSLERQEIQGSSRARAEQVIVKDILREVSKLFSVQSKAIPPLEKQMELFRSVMNKRLEYYRQLQQISDTVAPYDEDRKGKPLNEEDFVAKLETEKEIDSKLSSLKAKHRYLLHLRDESGTDENTRVCIICDSAFDIGVLTICGHKFCKDCIRHWWRQSQSCPVCKSRLKMRDFHEITYKPQEIVAQEENAPNSEPGNSQKNPIYSDISSKVLEEIQNIDLPRSYGTKIDTLCRHLLWLRQHDPGAKSIVFSQNKSFLVTLSHVFYWFKIGHSSIDDPSGIERFKEDHTTECFLLHAKAHASGLNLVNATHVFLCEPLINTAIELQAIARVHRIGQHQDTTVWMYLVANTVEESIYQISVARRLAHIARRREESIKKRGNQNFMSFSFISESYQDLDGNGHEESNGTSHNPLMNLRHLDENTLESANSHELEDVTPGNLFSGPGAEGEKVRDSDVWQCLFSNQKRNGTLSSEVADAETMDDVENDVRRVLRATAAEERQLNGAMP</sequence>
<dbReference type="InterPro" id="IPR014001">
    <property type="entry name" value="Helicase_ATP-bd"/>
</dbReference>
<dbReference type="Pfam" id="PF00271">
    <property type="entry name" value="Helicase_C"/>
    <property type="match status" value="1"/>
</dbReference>
<dbReference type="GO" id="GO:0061630">
    <property type="term" value="F:ubiquitin protein ligase activity"/>
    <property type="evidence" value="ECO:0007669"/>
    <property type="project" value="TreeGrafter"/>
</dbReference>
<organism evidence="11 12">
    <name type="scientific">Trichophyton interdigitale (strain MR816)</name>
    <dbReference type="NCBI Taxonomy" id="1215338"/>
    <lineage>
        <taxon>Eukaryota</taxon>
        <taxon>Fungi</taxon>
        <taxon>Dikarya</taxon>
        <taxon>Ascomycota</taxon>
        <taxon>Pezizomycotina</taxon>
        <taxon>Eurotiomycetes</taxon>
        <taxon>Eurotiomycetidae</taxon>
        <taxon>Onygenales</taxon>
        <taxon>Arthrodermataceae</taxon>
        <taxon>Trichophyton</taxon>
    </lineage>
</organism>
<evidence type="ECO:0000256" key="3">
    <source>
        <dbReference type="ARBA" id="ARBA00022771"/>
    </source>
</evidence>
<dbReference type="OMA" id="KAVFFCA"/>
<feature type="region of interest" description="Disordered" evidence="8">
    <location>
        <begin position="20"/>
        <end position="43"/>
    </location>
</feature>
<name>A0A059J6Z6_TRIIM</name>
<dbReference type="InterPro" id="IPR013083">
    <property type="entry name" value="Znf_RING/FYVE/PHD"/>
</dbReference>
<dbReference type="STRING" id="1215338.A0A059J6Z6"/>
<dbReference type="InterPro" id="IPR038718">
    <property type="entry name" value="SNF2-like_sf"/>
</dbReference>
<dbReference type="PROSITE" id="PS51192">
    <property type="entry name" value="HELICASE_ATP_BIND_1"/>
    <property type="match status" value="1"/>
</dbReference>
<dbReference type="InterPro" id="IPR017907">
    <property type="entry name" value="Znf_RING_CS"/>
</dbReference>
<keyword evidence="4" id="KW-0378">Hydrolase</keyword>
<dbReference type="GO" id="GO:0006974">
    <property type="term" value="P:DNA damage response"/>
    <property type="evidence" value="ECO:0007669"/>
    <property type="project" value="TreeGrafter"/>
</dbReference>
<evidence type="ECO:0000313" key="11">
    <source>
        <dbReference type="EMBL" id="KDB23579.1"/>
    </source>
</evidence>
<dbReference type="GO" id="GO:0008270">
    <property type="term" value="F:zinc ion binding"/>
    <property type="evidence" value="ECO:0007669"/>
    <property type="project" value="UniProtKB-KW"/>
</dbReference>
<dbReference type="OrthoDB" id="5330228at2759"/>
<evidence type="ECO:0000259" key="10">
    <source>
        <dbReference type="PROSITE" id="PS51192"/>
    </source>
</evidence>
<dbReference type="SMART" id="SM00487">
    <property type="entry name" value="DEXDc"/>
    <property type="match status" value="1"/>
</dbReference>
<dbReference type="Gene3D" id="3.40.50.300">
    <property type="entry name" value="P-loop containing nucleotide triphosphate hydrolases"/>
    <property type="match status" value="1"/>
</dbReference>
<evidence type="ECO:0000256" key="7">
    <source>
        <dbReference type="PROSITE-ProRule" id="PRU00175"/>
    </source>
</evidence>
<evidence type="ECO:0000256" key="1">
    <source>
        <dbReference type="ARBA" id="ARBA00022723"/>
    </source>
</evidence>
<dbReference type="Proteomes" id="UP000024533">
    <property type="component" value="Unassembled WGS sequence"/>
</dbReference>
<evidence type="ECO:0000256" key="5">
    <source>
        <dbReference type="ARBA" id="ARBA00022833"/>
    </source>
</evidence>
<dbReference type="GO" id="GO:0016787">
    <property type="term" value="F:hydrolase activity"/>
    <property type="evidence" value="ECO:0007669"/>
    <property type="project" value="UniProtKB-KW"/>
</dbReference>
<keyword evidence="5" id="KW-0862">Zinc</keyword>
<evidence type="ECO:0000256" key="6">
    <source>
        <dbReference type="ARBA" id="ARBA00022840"/>
    </source>
</evidence>
<evidence type="ECO:0000313" key="12">
    <source>
        <dbReference type="Proteomes" id="UP000024533"/>
    </source>
</evidence>
<dbReference type="GO" id="GO:0000209">
    <property type="term" value="P:protein polyubiquitination"/>
    <property type="evidence" value="ECO:0007669"/>
    <property type="project" value="TreeGrafter"/>
</dbReference>
<evidence type="ECO:0000256" key="2">
    <source>
        <dbReference type="ARBA" id="ARBA00022741"/>
    </source>
</evidence>
<dbReference type="EMBL" id="AOKY01000299">
    <property type="protein sequence ID" value="KDB23579.1"/>
    <property type="molecule type" value="Genomic_DNA"/>
</dbReference>
<dbReference type="SMART" id="SM00184">
    <property type="entry name" value="RING"/>
    <property type="match status" value="1"/>
</dbReference>
<comment type="caution">
    <text evidence="11">The sequence shown here is derived from an EMBL/GenBank/DDBJ whole genome shotgun (WGS) entry which is preliminary data.</text>
</comment>
<evidence type="ECO:0000259" key="9">
    <source>
        <dbReference type="PROSITE" id="PS50089"/>
    </source>
</evidence>
<dbReference type="GO" id="GO:0005634">
    <property type="term" value="C:nucleus"/>
    <property type="evidence" value="ECO:0007669"/>
    <property type="project" value="TreeGrafter"/>
</dbReference>
<dbReference type="SUPFAM" id="SSF57850">
    <property type="entry name" value="RING/U-box"/>
    <property type="match status" value="1"/>
</dbReference>
<dbReference type="HOGENOM" id="CLU_001592_1_1_1"/>
<feature type="domain" description="Helicase ATP-binding" evidence="10">
    <location>
        <begin position="330"/>
        <end position="529"/>
    </location>
</feature>
<dbReference type="GO" id="GO:0005524">
    <property type="term" value="F:ATP binding"/>
    <property type="evidence" value="ECO:0007669"/>
    <property type="project" value="InterPro"/>
</dbReference>
<keyword evidence="6" id="KW-0067">ATP-binding</keyword>
<dbReference type="Pfam" id="PF13923">
    <property type="entry name" value="zf-C3HC4_2"/>
    <property type="match status" value="1"/>
</dbReference>
<dbReference type="Gene3D" id="3.30.40.10">
    <property type="entry name" value="Zinc/RING finger domain, C3HC4 (zinc finger)"/>
    <property type="match status" value="1"/>
</dbReference>
<feature type="compositionally biased region" description="Acidic residues" evidence="8">
    <location>
        <begin position="748"/>
        <end position="764"/>
    </location>
</feature>
<evidence type="ECO:0000256" key="8">
    <source>
        <dbReference type="SAM" id="MobiDB-lite"/>
    </source>
</evidence>
<dbReference type="PANTHER" id="PTHR45865">
    <property type="entry name" value="E3 UBIQUITIN-PROTEIN LIGASE SHPRH FAMILY MEMBER"/>
    <property type="match status" value="1"/>
</dbReference>
<keyword evidence="12" id="KW-1185">Reference proteome</keyword>
<feature type="compositionally biased region" description="Basic and acidic residues" evidence="8">
    <location>
        <begin position="25"/>
        <end position="37"/>
    </location>
</feature>
<dbReference type="PANTHER" id="PTHR45865:SF1">
    <property type="entry name" value="E3 UBIQUITIN-PROTEIN LIGASE SHPRH"/>
    <property type="match status" value="1"/>
</dbReference>
<feature type="region of interest" description="Disordered" evidence="8">
    <location>
        <begin position="741"/>
        <end position="764"/>
    </location>
</feature>
<dbReference type="InterPro" id="IPR049730">
    <property type="entry name" value="SNF2/RAD54-like_C"/>
</dbReference>
<feature type="region of interest" description="Disordered" evidence="8">
    <location>
        <begin position="1438"/>
        <end position="1459"/>
    </location>
</feature>
<accession>A0A059J6Z6</accession>
<dbReference type="Gene3D" id="3.40.50.10810">
    <property type="entry name" value="Tandem AAA-ATPase domain"/>
    <property type="match status" value="1"/>
</dbReference>
<dbReference type="PROSITE" id="PS00518">
    <property type="entry name" value="ZF_RING_1"/>
    <property type="match status" value="1"/>
</dbReference>
<dbReference type="InterPro" id="IPR000330">
    <property type="entry name" value="SNF2_N"/>
</dbReference>
<proteinExistence type="predicted"/>
<protein>
    <recommendedName>
        <fullName evidence="13">RING-type domain-containing protein</fullName>
    </recommendedName>
</protein>
<evidence type="ECO:0000256" key="4">
    <source>
        <dbReference type="ARBA" id="ARBA00022801"/>
    </source>
</evidence>
<keyword evidence="1" id="KW-0479">Metal-binding</keyword>
<evidence type="ECO:0008006" key="13">
    <source>
        <dbReference type="Google" id="ProtNLM"/>
    </source>
</evidence>
<dbReference type="SUPFAM" id="SSF52540">
    <property type="entry name" value="P-loop containing nucleoside triphosphate hydrolases"/>
    <property type="match status" value="2"/>
</dbReference>
<dbReference type="CDD" id="cd18070">
    <property type="entry name" value="DEXQc_SHPRH"/>
    <property type="match status" value="1"/>
</dbReference>
<reference evidence="11 12" key="1">
    <citation type="submission" date="2014-02" db="EMBL/GenBank/DDBJ databases">
        <title>The Genome Sequence of Trichophyton interdigitale MR816.</title>
        <authorList>
            <consortium name="The Broad Institute Genomics Platform"/>
            <person name="Cuomo C.A."/>
            <person name="White T.C."/>
            <person name="Graser Y."/>
            <person name="Martinez-Rossi N."/>
            <person name="Heitman J."/>
            <person name="Young S.K."/>
            <person name="Zeng Q."/>
            <person name="Gargeya S."/>
            <person name="Abouelleil A."/>
            <person name="Alvarado L."/>
            <person name="Chapman S.B."/>
            <person name="Gainer-Dewar J."/>
            <person name="Goldberg J."/>
            <person name="Griggs A."/>
            <person name="Gujja S."/>
            <person name="Hansen M."/>
            <person name="Howarth C."/>
            <person name="Imamovic A."/>
            <person name="Larimer J."/>
            <person name="Martinez D."/>
            <person name="Murphy C."/>
            <person name="Pearson M.D."/>
            <person name="Persinoti G."/>
            <person name="Poon T."/>
            <person name="Priest M."/>
            <person name="Roberts A.D."/>
            <person name="Saif S."/>
            <person name="Shea T.D."/>
            <person name="Sykes S.N."/>
            <person name="Wortman J."/>
            <person name="Nusbaum C."/>
            <person name="Birren B."/>
        </authorList>
    </citation>
    <scope>NUCLEOTIDE SEQUENCE [LARGE SCALE GENOMIC DNA]</scope>
    <source>
        <strain evidence="11 12">MR816</strain>
    </source>
</reference>
<dbReference type="InterPro" id="IPR059033">
    <property type="entry name" value="C144_05_dom"/>
</dbReference>
<feature type="domain" description="RING-type" evidence="9">
    <location>
        <begin position="1140"/>
        <end position="1178"/>
    </location>
</feature>